<dbReference type="SFLD" id="SFLDS00003">
    <property type="entry name" value="Haloacid_Dehalogenase"/>
    <property type="match status" value="1"/>
</dbReference>
<dbReference type="PROSITE" id="PS50846">
    <property type="entry name" value="HMA_2"/>
    <property type="match status" value="1"/>
</dbReference>
<evidence type="ECO:0000313" key="13">
    <source>
        <dbReference type="Proteomes" id="UP000192923"/>
    </source>
</evidence>
<dbReference type="InterPro" id="IPR006121">
    <property type="entry name" value="HMA_dom"/>
</dbReference>
<dbReference type="PRINTS" id="PR00119">
    <property type="entry name" value="CATATPASE"/>
</dbReference>
<keyword evidence="10" id="KW-1003">Cell membrane</keyword>
<evidence type="ECO:0000256" key="7">
    <source>
        <dbReference type="ARBA" id="ARBA00022967"/>
    </source>
</evidence>
<dbReference type="Gene3D" id="3.40.1110.10">
    <property type="entry name" value="Calcium-transporting ATPase, cytoplasmic domain N"/>
    <property type="match status" value="1"/>
</dbReference>
<dbReference type="Pfam" id="PF00403">
    <property type="entry name" value="HMA"/>
    <property type="match status" value="1"/>
</dbReference>
<dbReference type="PANTHER" id="PTHR43520:SF8">
    <property type="entry name" value="P-TYPE CU(+) TRANSPORTER"/>
    <property type="match status" value="1"/>
</dbReference>
<dbReference type="Pfam" id="PF00122">
    <property type="entry name" value="E1-E2_ATPase"/>
    <property type="match status" value="1"/>
</dbReference>
<dbReference type="STRING" id="1760988.SAMN02949497_4509"/>
<dbReference type="InterPro" id="IPR023214">
    <property type="entry name" value="HAD_sf"/>
</dbReference>
<keyword evidence="4 10" id="KW-0479">Metal-binding</keyword>
<dbReference type="Gene3D" id="3.40.50.1000">
    <property type="entry name" value="HAD superfamily/HAD-like"/>
    <property type="match status" value="1"/>
</dbReference>
<keyword evidence="8 10" id="KW-1133">Transmembrane helix</keyword>
<feature type="transmembrane region" description="Helical" evidence="10">
    <location>
        <begin position="435"/>
        <end position="456"/>
    </location>
</feature>
<gene>
    <name evidence="12" type="ORF">SAMN02949497_4509</name>
</gene>
<dbReference type="GO" id="GO:0012505">
    <property type="term" value="C:endomembrane system"/>
    <property type="evidence" value="ECO:0007669"/>
    <property type="project" value="UniProtKB-SubCell"/>
</dbReference>
<sequence length="822" mass="87751">MAVASAEPVGFQPRHYHIEHALRRRVRILVPALRKDFERSYILDILLRKRPGVREVRTVPEIGSVVVHFDPARLPKINLLALLDAVIPNLGQGQPRPDADFGTEASGEVKEVSFAVEGMTCASCALLIEISLRRDPRIRDARVNLATQSALVRGALPKEEVYASVERLGYRPLPMDTVAQRKLLMERERQHLAEAKRKAVWAVVLSAPVTAIAMLEPMGAFWRWAQFILSTPVVFWAGKAFFTKALKLAKQRKANMDSLIVLGVGAAYAYSMASIFFQRPYLYFDAAAGIICFVLIGRYLEEKAKGRAHEAIRRLLDLQPATANLVREDGEIVTVPVDDLQPGAIILIRPGEKIPTDGLVIDGLSTVDEAMLTGESLPVVKEAGHPVTGGCVNGNGALKVRVDAVGADTVLAGIIHMVEQAQSSKLPIQKLVDQISGVFVPGVMGIGALTFAGWMLAGAGFTTAFANAITVLLIACPCALGLATPAAIMVGTGQAAKRGIYIRNGESLETATHLTTIIFDKTGTITEGKPYVTDFRNGSELDEGELLGLIAAAESQSEHFLAKAVVAYAKELGGAVFQTESFAAIPGRGVEARVAGRDLLVGNRAWMEESGIDLDELQGRASTLAEQGKTPVFVALDGQAAALFGIADRPRADAGAAIARLHKLGVKTLMVTGDTEATARYVAGQVGIDAVIAHARPERKLEIVNELKLQGAKVGMIGDGINDAPALAAADVGFAIGTGTDVAIETADLTLVNGDITKVADAMELSGFTIKVIKQNLFWAFGYNTLSIPVAAFGRLNPMVASLAMALSSVSVVMNSLRLQNK</sequence>
<dbReference type="SUPFAM" id="SSF81653">
    <property type="entry name" value="Calcium ATPase, transduction domain A"/>
    <property type="match status" value="1"/>
</dbReference>
<feature type="domain" description="HMA" evidence="11">
    <location>
        <begin position="110"/>
        <end position="173"/>
    </location>
</feature>
<dbReference type="SUPFAM" id="SSF81665">
    <property type="entry name" value="Calcium ATPase, transmembrane domain M"/>
    <property type="match status" value="1"/>
</dbReference>
<feature type="transmembrane region" description="Helical" evidence="10">
    <location>
        <begin position="799"/>
        <end position="817"/>
    </location>
</feature>
<dbReference type="GO" id="GO:0005507">
    <property type="term" value="F:copper ion binding"/>
    <property type="evidence" value="ECO:0007669"/>
    <property type="project" value="TreeGrafter"/>
</dbReference>
<accession>A0A1Y6D3U1</accession>
<dbReference type="SFLD" id="SFLDG00002">
    <property type="entry name" value="C1.7:_P-type_atpase_like"/>
    <property type="match status" value="1"/>
</dbReference>
<evidence type="ECO:0000256" key="4">
    <source>
        <dbReference type="ARBA" id="ARBA00022723"/>
    </source>
</evidence>
<keyword evidence="5 10" id="KW-0547">Nucleotide-binding</keyword>
<feature type="transmembrane region" description="Helical" evidence="10">
    <location>
        <begin position="254"/>
        <end position="275"/>
    </location>
</feature>
<dbReference type="InterPro" id="IPR017969">
    <property type="entry name" value="Heavy-metal-associated_CS"/>
</dbReference>
<dbReference type="GO" id="GO:0016887">
    <property type="term" value="F:ATP hydrolysis activity"/>
    <property type="evidence" value="ECO:0007669"/>
    <property type="project" value="InterPro"/>
</dbReference>
<dbReference type="GO" id="GO:0005886">
    <property type="term" value="C:plasma membrane"/>
    <property type="evidence" value="ECO:0007669"/>
    <property type="project" value="UniProtKB-SubCell"/>
</dbReference>
<evidence type="ECO:0000256" key="2">
    <source>
        <dbReference type="ARBA" id="ARBA00006024"/>
    </source>
</evidence>
<dbReference type="Gene3D" id="3.30.70.100">
    <property type="match status" value="1"/>
</dbReference>
<keyword evidence="9 10" id="KW-0472">Membrane</keyword>
<evidence type="ECO:0000256" key="5">
    <source>
        <dbReference type="ARBA" id="ARBA00022741"/>
    </source>
</evidence>
<dbReference type="FunFam" id="2.70.150.10:FF:000002">
    <property type="entry name" value="Copper-transporting ATPase 1, putative"/>
    <property type="match status" value="1"/>
</dbReference>
<dbReference type="SUPFAM" id="SSF56784">
    <property type="entry name" value="HAD-like"/>
    <property type="match status" value="1"/>
</dbReference>
<organism evidence="12 13">
    <name type="scientific">Methylomagnum ishizawai</name>
    <dbReference type="NCBI Taxonomy" id="1760988"/>
    <lineage>
        <taxon>Bacteria</taxon>
        <taxon>Pseudomonadati</taxon>
        <taxon>Pseudomonadota</taxon>
        <taxon>Gammaproteobacteria</taxon>
        <taxon>Methylococcales</taxon>
        <taxon>Methylococcaceae</taxon>
        <taxon>Methylomagnum</taxon>
    </lineage>
</organism>
<dbReference type="InterPro" id="IPR044492">
    <property type="entry name" value="P_typ_ATPase_HD_dom"/>
</dbReference>
<dbReference type="PRINTS" id="PR00943">
    <property type="entry name" value="CUATPASE"/>
</dbReference>
<name>A0A1Y6D3U1_9GAMM</name>
<dbReference type="InterPro" id="IPR008250">
    <property type="entry name" value="ATPase_P-typ_transduc_dom_A_sf"/>
</dbReference>
<dbReference type="AlphaFoldDB" id="A0A1Y6D3U1"/>
<evidence type="ECO:0000256" key="10">
    <source>
        <dbReference type="RuleBase" id="RU362081"/>
    </source>
</evidence>
<dbReference type="InterPro" id="IPR059000">
    <property type="entry name" value="ATPase_P-type_domA"/>
</dbReference>
<dbReference type="Pfam" id="PF00702">
    <property type="entry name" value="Hydrolase"/>
    <property type="match status" value="1"/>
</dbReference>
<dbReference type="InterPro" id="IPR018303">
    <property type="entry name" value="ATPase_P-typ_P_site"/>
</dbReference>
<dbReference type="NCBIfam" id="TIGR01511">
    <property type="entry name" value="ATPase-IB1_Cu"/>
    <property type="match status" value="1"/>
</dbReference>
<evidence type="ECO:0000256" key="9">
    <source>
        <dbReference type="ARBA" id="ARBA00023136"/>
    </source>
</evidence>
<keyword evidence="3 10" id="KW-0812">Transmembrane</keyword>
<evidence type="ECO:0000256" key="8">
    <source>
        <dbReference type="ARBA" id="ARBA00022989"/>
    </source>
</evidence>
<protein>
    <submittedName>
        <fullName evidence="12">Cu+-exporting ATPase</fullName>
    </submittedName>
</protein>
<dbReference type="RefSeq" id="WP_085215910.1">
    <property type="nucleotide sequence ID" value="NZ_FXAM01000001.1"/>
</dbReference>
<feature type="transmembrane region" description="Helical" evidence="10">
    <location>
        <begin position="221"/>
        <end position="242"/>
    </location>
</feature>
<dbReference type="CDD" id="cd00371">
    <property type="entry name" value="HMA"/>
    <property type="match status" value="1"/>
</dbReference>
<evidence type="ECO:0000256" key="1">
    <source>
        <dbReference type="ARBA" id="ARBA00004127"/>
    </source>
</evidence>
<keyword evidence="13" id="KW-1185">Reference proteome</keyword>
<reference evidence="12 13" key="1">
    <citation type="submission" date="2016-12" db="EMBL/GenBank/DDBJ databases">
        <authorList>
            <person name="Song W.-J."/>
            <person name="Kurnit D.M."/>
        </authorList>
    </citation>
    <scope>NUCLEOTIDE SEQUENCE [LARGE SCALE GENOMIC DNA]</scope>
    <source>
        <strain evidence="12 13">175</strain>
    </source>
</reference>
<dbReference type="InterPro" id="IPR023299">
    <property type="entry name" value="ATPase_P-typ_cyto_dom_N"/>
</dbReference>
<comment type="subcellular location">
    <subcellularLocation>
        <location evidence="10">Cell membrane</location>
    </subcellularLocation>
    <subcellularLocation>
        <location evidence="1">Endomembrane system</location>
        <topology evidence="1">Multi-pass membrane protein</topology>
    </subcellularLocation>
</comment>
<dbReference type="Proteomes" id="UP000192923">
    <property type="component" value="Unassembled WGS sequence"/>
</dbReference>
<dbReference type="InterPro" id="IPR036412">
    <property type="entry name" value="HAD-like_sf"/>
</dbReference>
<proteinExistence type="inferred from homology"/>
<feature type="transmembrane region" description="Helical" evidence="10">
    <location>
        <begin position="776"/>
        <end position="793"/>
    </location>
</feature>
<dbReference type="PROSITE" id="PS01047">
    <property type="entry name" value="HMA_1"/>
    <property type="match status" value="1"/>
</dbReference>
<evidence type="ECO:0000313" key="12">
    <source>
        <dbReference type="EMBL" id="SMF97090.1"/>
    </source>
</evidence>
<dbReference type="GO" id="GO:0055070">
    <property type="term" value="P:copper ion homeostasis"/>
    <property type="evidence" value="ECO:0007669"/>
    <property type="project" value="TreeGrafter"/>
</dbReference>
<dbReference type="SFLD" id="SFLDF00027">
    <property type="entry name" value="p-type_atpase"/>
    <property type="match status" value="1"/>
</dbReference>
<keyword evidence="7" id="KW-1278">Translocase</keyword>
<dbReference type="NCBIfam" id="TIGR01494">
    <property type="entry name" value="ATPase_P-type"/>
    <property type="match status" value="1"/>
</dbReference>
<evidence type="ECO:0000259" key="11">
    <source>
        <dbReference type="PROSITE" id="PS50846"/>
    </source>
</evidence>
<dbReference type="CDD" id="cd02094">
    <property type="entry name" value="P-type_ATPase_Cu-like"/>
    <property type="match status" value="1"/>
</dbReference>
<keyword evidence="6 10" id="KW-0067">ATP-binding</keyword>
<feature type="transmembrane region" description="Helical" evidence="10">
    <location>
        <begin position="468"/>
        <end position="490"/>
    </location>
</feature>
<dbReference type="Gene3D" id="2.70.150.10">
    <property type="entry name" value="Calcium-transporting ATPase, cytoplasmic transduction domain A"/>
    <property type="match status" value="1"/>
</dbReference>
<evidence type="ECO:0000256" key="3">
    <source>
        <dbReference type="ARBA" id="ARBA00022692"/>
    </source>
</evidence>
<dbReference type="PANTHER" id="PTHR43520">
    <property type="entry name" value="ATP7, ISOFORM B"/>
    <property type="match status" value="1"/>
</dbReference>
<dbReference type="InterPro" id="IPR036163">
    <property type="entry name" value="HMA_dom_sf"/>
</dbReference>
<evidence type="ECO:0000256" key="6">
    <source>
        <dbReference type="ARBA" id="ARBA00022840"/>
    </source>
</evidence>
<dbReference type="InterPro" id="IPR001757">
    <property type="entry name" value="P_typ_ATPase"/>
</dbReference>
<feature type="transmembrane region" description="Helical" evidence="10">
    <location>
        <begin position="281"/>
        <end position="300"/>
    </location>
</feature>
<dbReference type="OrthoDB" id="9814270at2"/>
<dbReference type="SUPFAM" id="SSF55008">
    <property type="entry name" value="HMA, heavy metal-associated domain"/>
    <property type="match status" value="1"/>
</dbReference>
<dbReference type="GO" id="GO:0043682">
    <property type="term" value="F:P-type divalent copper transporter activity"/>
    <property type="evidence" value="ECO:0007669"/>
    <property type="project" value="TreeGrafter"/>
</dbReference>
<dbReference type="EMBL" id="FXAM01000001">
    <property type="protein sequence ID" value="SMF97090.1"/>
    <property type="molecule type" value="Genomic_DNA"/>
</dbReference>
<dbReference type="GO" id="GO:0005524">
    <property type="term" value="F:ATP binding"/>
    <property type="evidence" value="ECO:0007669"/>
    <property type="project" value="UniProtKB-UniRule"/>
</dbReference>
<dbReference type="NCBIfam" id="TIGR01525">
    <property type="entry name" value="ATPase-IB_hvy"/>
    <property type="match status" value="1"/>
</dbReference>
<dbReference type="InterPro" id="IPR023298">
    <property type="entry name" value="ATPase_P-typ_TM_dom_sf"/>
</dbReference>
<dbReference type="PROSITE" id="PS00154">
    <property type="entry name" value="ATPASE_E1_E2"/>
    <property type="match status" value="1"/>
</dbReference>
<comment type="similarity">
    <text evidence="2 10">Belongs to the cation transport ATPase (P-type) (TC 3.A.3) family. Type IB subfamily.</text>
</comment>
<dbReference type="InterPro" id="IPR027256">
    <property type="entry name" value="P-typ_ATPase_IB"/>
</dbReference>